<evidence type="ECO:0000313" key="2">
    <source>
        <dbReference type="EMBL" id="CUR55492.1"/>
    </source>
</evidence>
<gene>
    <name evidence="2" type="ORF">NOCA2270127</name>
</gene>
<name>A0A2P2C3Z9_9ZZZZ</name>
<evidence type="ECO:0000256" key="1">
    <source>
        <dbReference type="SAM" id="MobiDB-lite"/>
    </source>
</evidence>
<feature type="region of interest" description="Disordered" evidence="1">
    <location>
        <begin position="54"/>
        <end position="82"/>
    </location>
</feature>
<accession>A0A2P2C3Z9</accession>
<protein>
    <submittedName>
        <fullName evidence="2">Uncharacterized protein</fullName>
    </submittedName>
</protein>
<proteinExistence type="predicted"/>
<organism evidence="2">
    <name type="scientific">metagenome</name>
    <dbReference type="NCBI Taxonomy" id="256318"/>
    <lineage>
        <taxon>unclassified sequences</taxon>
        <taxon>metagenomes</taxon>
    </lineage>
</organism>
<reference evidence="2" key="1">
    <citation type="submission" date="2015-08" db="EMBL/GenBank/DDBJ databases">
        <authorList>
            <person name="Babu N.S."/>
            <person name="Beckwith C.J."/>
            <person name="Beseler K.G."/>
            <person name="Brison A."/>
            <person name="Carone J.V."/>
            <person name="Caskin T.P."/>
            <person name="Diamond M."/>
            <person name="Durham M.E."/>
            <person name="Foxe J.M."/>
            <person name="Go M."/>
            <person name="Henderson B.A."/>
            <person name="Jones I.B."/>
            <person name="McGettigan J.A."/>
            <person name="Micheletti S.J."/>
            <person name="Nasrallah M.E."/>
            <person name="Ortiz D."/>
            <person name="Piller C.R."/>
            <person name="Privatt S.R."/>
            <person name="Schneider S.L."/>
            <person name="Sharp S."/>
            <person name="Smith T.C."/>
            <person name="Stanton J.D."/>
            <person name="Ullery H.E."/>
            <person name="Wilson R.J."/>
            <person name="Serrano M.G."/>
            <person name="Buck G."/>
            <person name="Lee V."/>
            <person name="Wang Y."/>
            <person name="Carvalho R."/>
            <person name="Voegtly L."/>
            <person name="Shi R."/>
            <person name="Duckworth R."/>
            <person name="Johnson A."/>
            <person name="Loviza R."/>
            <person name="Walstead R."/>
            <person name="Shah Z."/>
            <person name="Kiflezghi M."/>
            <person name="Wade K."/>
            <person name="Ball S.L."/>
            <person name="Bradley K.W."/>
            <person name="Asai D.J."/>
            <person name="Bowman C.A."/>
            <person name="Russell D.A."/>
            <person name="Pope W.H."/>
            <person name="Jacobs-Sera D."/>
            <person name="Hendrix R.W."/>
            <person name="Hatfull G.F."/>
        </authorList>
    </citation>
    <scope>NUCLEOTIDE SEQUENCE</scope>
</reference>
<sequence length="82" mass="8852">MPDDPAEGRWDAELATLVATDRQICLARRHQSRAASRGVTALPAEVLGMADRAGLRGHPEDQPVPDGPFRIRARPRGGEVAD</sequence>
<dbReference type="AlphaFoldDB" id="A0A2P2C3Z9"/>
<dbReference type="EMBL" id="CZKA01000020">
    <property type="protein sequence ID" value="CUR55492.1"/>
    <property type="molecule type" value="Genomic_DNA"/>
</dbReference>